<dbReference type="Proteomes" id="UP000823613">
    <property type="component" value="Unassembled WGS sequence"/>
</dbReference>
<evidence type="ECO:0000259" key="1">
    <source>
        <dbReference type="Pfam" id="PF09983"/>
    </source>
</evidence>
<evidence type="ECO:0000313" key="2">
    <source>
        <dbReference type="EMBL" id="MBO8427852.1"/>
    </source>
</evidence>
<proteinExistence type="predicted"/>
<dbReference type="EMBL" id="JADIMY010000095">
    <property type="protein sequence ID" value="MBO8427852.1"/>
    <property type="molecule type" value="Genomic_DNA"/>
</dbReference>
<gene>
    <name evidence="2" type="ORF">IAC58_04810</name>
</gene>
<dbReference type="GO" id="GO:0005694">
    <property type="term" value="C:chromosome"/>
    <property type="evidence" value="ECO:0007669"/>
    <property type="project" value="InterPro"/>
</dbReference>
<comment type="caution">
    <text evidence="2">The sequence shown here is derived from an EMBL/GenBank/DDBJ whole genome shotgun (WGS) entry which is preliminary data.</text>
</comment>
<organism evidence="2 3">
    <name type="scientific">Candidatus Onthovivens merdipullorum</name>
    <dbReference type="NCBI Taxonomy" id="2840889"/>
    <lineage>
        <taxon>Bacteria</taxon>
        <taxon>Bacillati</taxon>
        <taxon>Bacillota</taxon>
        <taxon>Bacilli</taxon>
        <taxon>Bacillales</taxon>
        <taxon>Candidatus Onthovivens</taxon>
    </lineage>
</organism>
<feature type="domain" description="Wadjet protein JetD C-terminal" evidence="1">
    <location>
        <begin position="232"/>
        <end position="387"/>
    </location>
</feature>
<reference evidence="2" key="2">
    <citation type="journal article" date="2021" name="PeerJ">
        <title>Extensive microbial diversity within the chicken gut microbiome revealed by metagenomics and culture.</title>
        <authorList>
            <person name="Gilroy R."/>
            <person name="Ravi A."/>
            <person name="Getino M."/>
            <person name="Pursley I."/>
            <person name="Horton D.L."/>
            <person name="Alikhan N.F."/>
            <person name="Baker D."/>
            <person name="Gharbi K."/>
            <person name="Hall N."/>
            <person name="Watson M."/>
            <person name="Adriaenssens E.M."/>
            <person name="Foster-Nyarko E."/>
            <person name="Jarju S."/>
            <person name="Secka A."/>
            <person name="Antonio M."/>
            <person name="Oren A."/>
            <person name="Chaudhuri R.R."/>
            <person name="La Ragione R."/>
            <person name="Hildebrand F."/>
            <person name="Pallen M.J."/>
        </authorList>
    </citation>
    <scope>NUCLEOTIDE SEQUENCE</scope>
    <source>
        <strain evidence="2">11159</strain>
    </source>
</reference>
<dbReference type="SUPFAM" id="SSF56726">
    <property type="entry name" value="DNA topoisomerase IV, alpha subunit"/>
    <property type="match status" value="1"/>
</dbReference>
<dbReference type="Gene3D" id="3.40.1360.10">
    <property type="match status" value="1"/>
</dbReference>
<dbReference type="InterPro" id="IPR024534">
    <property type="entry name" value="JetD_C"/>
</dbReference>
<dbReference type="InterPro" id="IPR036078">
    <property type="entry name" value="Spo11/TopoVI_A_sf"/>
</dbReference>
<sequence length="395" mass="46417">MPSSEYLNKQKEILESLINQVNNVNLGKNIKVKDKEILDFYFKYKNSYEGNIITHIINDLKELNYIEINLKNKKILLNPNKINEICEKYLITNPFYKLNFIKENIYKFKKLNNPIIDNELSIMEKDILLNHSLNKYNKEYFLRLNIINEIENNLEEVSKRVFSVKHFNDSKILENNASQIFDIAKKYDDTLTSFNDYLLKHNINLNSLLLRIKGSINFSFNESSINLINNNEEIAISSEIISNSKIQNIKFNKVITIENLTTFQAFNLPNSLIIYTEGFCKNNLIKFLKNLQNSTKNLKFYHFSDLDAGGFYIFNDLKNKTNIDFKPLLMDETIFNKFIDNAKPLTKIDINKLNQLLKNDEFGLFHNLIKRMLETNLKLEQEGIDLSAINIENFL</sequence>
<evidence type="ECO:0000313" key="3">
    <source>
        <dbReference type="Proteomes" id="UP000823613"/>
    </source>
</evidence>
<name>A0A9D9GXG6_9BACL</name>
<protein>
    <recommendedName>
        <fullName evidence="1">Wadjet protein JetD C-terminal domain-containing protein</fullName>
    </recommendedName>
</protein>
<reference evidence="2" key="1">
    <citation type="submission" date="2020-10" db="EMBL/GenBank/DDBJ databases">
        <authorList>
            <person name="Gilroy R."/>
        </authorList>
    </citation>
    <scope>NUCLEOTIDE SEQUENCE</scope>
    <source>
        <strain evidence="2">11159</strain>
    </source>
</reference>
<dbReference type="AlphaFoldDB" id="A0A9D9GXG6"/>
<dbReference type="GO" id="GO:0003677">
    <property type="term" value="F:DNA binding"/>
    <property type="evidence" value="ECO:0007669"/>
    <property type="project" value="InterPro"/>
</dbReference>
<dbReference type="Pfam" id="PF09983">
    <property type="entry name" value="JetD_C"/>
    <property type="match status" value="1"/>
</dbReference>
<accession>A0A9D9GXG6</accession>